<reference evidence="1" key="1">
    <citation type="submission" date="2018-02" db="EMBL/GenBank/DDBJ databases">
        <title>Rhizophora mucronata_Transcriptome.</title>
        <authorList>
            <person name="Meera S.P."/>
            <person name="Sreeshan A."/>
            <person name="Augustine A."/>
        </authorList>
    </citation>
    <scope>NUCLEOTIDE SEQUENCE</scope>
    <source>
        <tissue evidence="1">Leaf</tissue>
    </source>
</reference>
<protein>
    <submittedName>
        <fullName evidence="1">Uncharacterized protein</fullName>
    </submittedName>
</protein>
<evidence type="ECO:0000313" key="1">
    <source>
        <dbReference type="EMBL" id="MBX38022.1"/>
    </source>
</evidence>
<accession>A0A2P2N6D3</accession>
<proteinExistence type="predicted"/>
<dbReference type="AlphaFoldDB" id="A0A2P2N6D3"/>
<dbReference type="EMBL" id="GGEC01057538">
    <property type="protein sequence ID" value="MBX38022.1"/>
    <property type="molecule type" value="Transcribed_RNA"/>
</dbReference>
<organism evidence="1">
    <name type="scientific">Rhizophora mucronata</name>
    <name type="common">Asiatic mangrove</name>
    <dbReference type="NCBI Taxonomy" id="61149"/>
    <lineage>
        <taxon>Eukaryota</taxon>
        <taxon>Viridiplantae</taxon>
        <taxon>Streptophyta</taxon>
        <taxon>Embryophyta</taxon>
        <taxon>Tracheophyta</taxon>
        <taxon>Spermatophyta</taxon>
        <taxon>Magnoliopsida</taxon>
        <taxon>eudicotyledons</taxon>
        <taxon>Gunneridae</taxon>
        <taxon>Pentapetalae</taxon>
        <taxon>rosids</taxon>
        <taxon>fabids</taxon>
        <taxon>Malpighiales</taxon>
        <taxon>Rhizophoraceae</taxon>
        <taxon>Rhizophora</taxon>
    </lineage>
</organism>
<name>A0A2P2N6D3_RHIMU</name>
<sequence>MSRNHVIQPHLTGTTALFSSPNPKRSIISFSNNKPLFCYFVSHFTCESTRLLK</sequence>